<feature type="repeat" description="WD" evidence="3">
    <location>
        <begin position="364"/>
        <end position="404"/>
    </location>
</feature>
<dbReference type="SUPFAM" id="SSF50978">
    <property type="entry name" value="WD40 repeat-like"/>
    <property type="match status" value="1"/>
</dbReference>
<feature type="region of interest" description="Disordered" evidence="4">
    <location>
        <begin position="1"/>
        <end position="83"/>
    </location>
</feature>
<evidence type="ECO:0000313" key="5">
    <source>
        <dbReference type="EMBL" id="WPH01858.1"/>
    </source>
</evidence>
<feature type="region of interest" description="Disordered" evidence="4">
    <location>
        <begin position="724"/>
        <end position="911"/>
    </location>
</feature>
<dbReference type="InterPro" id="IPR001680">
    <property type="entry name" value="WD40_rpt"/>
</dbReference>
<dbReference type="PROSITE" id="PS50082">
    <property type="entry name" value="WD_REPEATS_2"/>
    <property type="match status" value="2"/>
</dbReference>
<evidence type="ECO:0000256" key="1">
    <source>
        <dbReference type="ARBA" id="ARBA00022574"/>
    </source>
</evidence>
<evidence type="ECO:0000256" key="2">
    <source>
        <dbReference type="ARBA" id="ARBA00022737"/>
    </source>
</evidence>
<organism evidence="5 6">
    <name type="scientific">Acrodontium crateriforme</name>
    <dbReference type="NCBI Taxonomy" id="150365"/>
    <lineage>
        <taxon>Eukaryota</taxon>
        <taxon>Fungi</taxon>
        <taxon>Dikarya</taxon>
        <taxon>Ascomycota</taxon>
        <taxon>Pezizomycotina</taxon>
        <taxon>Dothideomycetes</taxon>
        <taxon>Dothideomycetidae</taxon>
        <taxon>Mycosphaerellales</taxon>
        <taxon>Teratosphaeriaceae</taxon>
        <taxon>Acrodontium</taxon>
    </lineage>
</organism>
<dbReference type="InterPro" id="IPR036322">
    <property type="entry name" value="WD40_repeat_dom_sf"/>
</dbReference>
<feature type="compositionally biased region" description="Basic and acidic residues" evidence="4">
    <location>
        <begin position="168"/>
        <end position="178"/>
    </location>
</feature>
<reference evidence="5 6" key="1">
    <citation type="submission" date="2023-11" db="EMBL/GenBank/DDBJ databases">
        <title>An acidophilic fungus is an integral part of prey digestion in a carnivorous sundew plant.</title>
        <authorList>
            <person name="Tsai I.J."/>
        </authorList>
    </citation>
    <scope>NUCLEOTIDE SEQUENCE [LARGE SCALE GENOMIC DNA]</scope>
    <source>
        <strain evidence="5">169a</strain>
    </source>
</reference>
<feature type="compositionally biased region" description="Low complexity" evidence="4">
    <location>
        <begin position="873"/>
        <end position="884"/>
    </location>
</feature>
<evidence type="ECO:0000313" key="6">
    <source>
        <dbReference type="Proteomes" id="UP001303373"/>
    </source>
</evidence>
<dbReference type="EMBL" id="CP138586">
    <property type="protein sequence ID" value="WPH01858.1"/>
    <property type="molecule type" value="Genomic_DNA"/>
</dbReference>
<feature type="compositionally biased region" description="Low complexity" evidence="4">
    <location>
        <begin position="73"/>
        <end position="83"/>
    </location>
</feature>
<feature type="compositionally biased region" description="Low complexity" evidence="4">
    <location>
        <begin position="830"/>
        <end position="847"/>
    </location>
</feature>
<dbReference type="PROSITE" id="PS50294">
    <property type="entry name" value="WD_REPEATS_REGION"/>
    <property type="match status" value="2"/>
</dbReference>
<proteinExistence type="predicted"/>
<protein>
    <submittedName>
        <fullName evidence="5">Wd repeat-containing protein c3h5.08c</fullName>
    </submittedName>
</protein>
<gene>
    <name evidence="5" type="ORF">R9X50_00471200</name>
</gene>
<dbReference type="Proteomes" id="UP001303373">
    <property type="component" value="Chromosome 7"/>
</dbReference>
<feature type="compositionally biased region" description="Low complexity" evidence="4">
    <location>
        <begin position="801"/>
        <end position="811"/>
    </location>
</feature>
<dbReference type="InterPro" id="IPR040324">
    <property type="entry name" value="WDR44/Dgr2"/>
</dbReference>
<feature type="compositionally biased region" description="Basic and acidic residues" evidence="4">
    <location>
        <begin position="926"/>
        <end position="935"/>
    </location>
</feature>
<feature type="region of interest" description="Disordered" evidence="4">
    <location>
        <begin position="926"/>
        <end position="1025"/>
    </location>
</feature>
<feature type="compositionally biased region" description="Low complexity" evidence="4">
    <location>
        <begin position="986"/>
        <end position="997"/>
    </location>
</feature>
<feature type="compositionally biased region" description="Acidic residues" evidence="4">
    <location>
        <begin position="1008"/>
        <end position="1019"/>
    </location>
</feature>
<feature type="compositionally biased region" description="Low complexity" evidence="4">
    <location>
        <begin position="268"/>
        <end position="280"/>
    </location>
</feature>
<keyword evidence="6" id="KW-1185">Reference proteome</keyword>
<feature type="compositionally biased region" description="Polar residues" evidence="4">
    <location>
        <begin position="128"/>
        <end position="137"/>
    </location>
</feature>
<accession>A0AAQ3RCX3</accession>
<dbReference type="PANTHER" id="PTHR14221:SF0">
    <property type="entry name" value="WD REPEAT-CONTAINING PROTEIN 44"/>
    <property type="match status" value="1"/>
</dbReference>
<evidence type="ECO:0000256" key="4">
    <source>
        <dbReference type="SAM" id="MobiDB-lite"/>
    </source>
</evidence>
<feature type="compositionally biased region" description="Basic and acidic residues" evidence="4">
    <location>
        <begin position="952"/>
        <end position="982"/>
    </location>
</feature>
<dbReference type="InterPro" id="IPR015943">
    <property type="entry name" value="WD40/YVTN_repeat-like_dom_sf"/>
</dbReference>
<dbReference type="SMART" id="SM00320">
    <property type="entry name" value="WD40"/>
    <property type="match status" value="6"/>
</dbReference>
<keyword evidence="2" id="KW-0677">Repeat</keyword>
<evidence type="ECO:0000256" key="3">
    <source>
        <dbReference type="PROSITE-ProRule" id="PRU00221"/>
    </source>
</evidence>
<feature type="region of interest" description="Disordered" evidence="4">
    <location>
        <begin position="96"/>
        <end position="178"/>
    </location>
</feature>
<feature type="region of interest" description="Disordered" evidence="4">
    <location>
        <begin position="199"/>
        <end position="220"/>
    </location>
</feature>
<dbReference type="PANTHER" id="PTHR14221">
    <property type="entry name" value="WD REPEAT DOMAIN 44"/>
    <property type="match status" value="1"/>
</dbReference>
<name>A0AAQ3RCX3_9PEZI</name>
<feature type="compositionally biased region" description="Basic and acidic residues" evidence="4">
    <location>
        <begin position="848"/>
        <end position="863"/>
    </location>
</feature>
<feature type="compositionally biased region" description="Basic and acidic residues" evidence="4">
    <location>
        <begin position="139"/>
        <end position="155"/>
    </location>
</feature>
<feature type="region of interest" description="Disordered" evidence="4">
    <location>
        <begin position="268"/>
        <end position="288"/>
    </location>
</feature>
<dbReference type="AlphaFoldDB" id="A0AAQ3RCX3"/>
<feature type="compositionally biased region" description="Polar residues" evidence="4">
    <location>
        <begin position="96"/>
        <end position="114"/>
    </location>
</feature>
<dbReference type="Gene3D" id="2.130.10.10">
    <property type="entry name" value="YVTN repeat-like/Quinoprotein amine dehydrogenase"/>
    <property type="match status" value="1"/>
</dbReference>
<sequence length="1025" mass="113461">MSYTMAEPVPSITLTDPQNRAAAPQSPIRGPNVPSIPPAAEQGYGWAGVARSSRPETPKHTSKGSISRGDATSNSPSWSSPSRLIRSLSNNAIAMNSNLMTTSREGSVSASATNPKEEIPAMDPLSQHLMNRTNTVPKTGDRSPSRDRQPSDHSESASIPNSPPPSRAENHEHAQKDLKKGVKAVSFLSRLMHVSKKKDVNETAADDESVSNDGRPEGNDAKVFAQSIGYNPRHPQPPGYIKVRSKHKKQRDFDRLFLAQELDYKQTQSGSSWQNSSSTNKLRRKSSASTDADTVWAMEFSRDGKHLATAGAGMILRIWAVLSSPEDRQKLQSQEMSDYDMYRTNSRTEHLSAPVFHKTPVREYEGHTSTILDISWSKNNFILSSSMDKTVRLWHVSRAECLCTFQHTDFVPSIAFHPKDDRFFLTGSLDSKLRLWNIPDKSVAFSVKVPDMITAVGFTPDGKYVMAGCLSGLCVFYETDGLKYQSQIHVKSTRGQNVKGSKITGIQGHVAASGEVKILITSNDSRIRLYNFRDKSLELKFRGNTNNCSQIRATLSEDGRYVVCGSEDRKAYIWSLGPAEGEKRDKRPVEMFEAHNTITTAVCFAPAKTKQLLSRSEDPVYDLCNPPPVSLQERVSGSPTSSKPPTENGSTHANVSAIASAQPADAADGRFEKPREPASYLARTHHKNGNIIVTADYAGRIKVFRQDCAWSKRRQYDDWDRSSIFSKRNGAGSGGRLSRTNSITTRASQRSLQNQGYSASTSSIPREPRTSTSTQRSSDRILSWRQNIDSTPSLANSLGESSQGRRSVSSHSRTRKPKSGIEPLTIRTDSSAVSTTRTQSTTTPKTETAIDAKATRARVDSHDSQAGIPTAPKPSQSQPDTPQSPRKEDGQPTPPSSRSSNKNPLNMEGDRSYVFWDTAQWKDRIAQMNLKHRDQQPPQGPSQHHVLTPVRSAEDNSVNKERQTDGTREVHDPTHLDVDNRRLRPSFSSASGQSFVSKLSDERSSRDGEDDDDDEEEFFDDARER</sequence>
<feature type="compositionally biased region" description="Polar residues" evidence="4">
    <location>
        <begin position="633"/>
        <end position="652"/>
    </location>
</feature>
<dbReference type="Pfam" id="PF00400">
    <property type="entry name" value="WD40"/>
    <property type="match status" value="4"/>
</dbReference>
<feature type="compositionally biased region" description="Polar residues" evidence="4">
    <location>
        <begin position="738"/>
        <end position="764"/>
    </location>
</feature>
<feature type="repeat" description="WD" evidence="3">
    <location>
        <begin position="404"/>
        <end position="446"/>
    </location>
</feature>
<keyword evidence="1 3" id="KW-0853">WD repeat</keyword>
<feature type="region of interest" description="Disordered" evidence="4">
    <location>
        <begin position="626"/>
        <end position="652"/>
    </location>
</feature>
<feature type="compositionally biased region" description="Polar residues" evidence="4">
    <location>
        <begin position="784"/>
        <end position="800"/>
    </location>
</feature>